<dbReference type="Proteomes" id="UP000501534">
    <property type="component" value="Chromosome"/>
</dbReference>
<organism evidence="2 3">
    <name type="scientific">Usitatibacter rugosus</name>
    <dbReference type="NCBI Taxonomy" id="2732067"/>
    <lineage>
        <taxon>Bacteria</taxon>
        <taxon>Pseudomonadati</taxon>
        <taxon>Pseudomonadota</taxon>
        <taxon>Betaproteobacteria</taxon>
        <taxon>Nitrosomonadales</taxon>
        <taxon>Usitatibacteraceae</taxon>
        <taxon>Usitatibacter</taxon>
    </lineage>
</organism>
<evidence type="ECO:0000259" key="1">
    <source>
        <dbReference type="PROSITE" id="PS51184"/>
    </source>
</evidence>
<evidence type="ECO:0000313" key="3">
    <source>
        <dbReference type="Proteomes" id="UP000501534"/>
    </source>
</evidence>
<keyword evidence="3" id="KW-1185">Reference proteome</keyword>
<feature type="domain" description="JmjC" evidence="1">
    <location>
        <begin position="108"/>
        <end position="271"/>
    </location>
</feature>
<sequence>MSEPIPEYHGVDAWTFQSEIRAQYRPAVLRGLVAEWPAVARGLESSDAMTAYLAGFDSGRKVDVLMMPPHARGRIFYNENLSGFNYSRDQLAVSKVAEQLGRYAKFENRPAVAVQSASIPECLPGFAEENRLAIVDEDVVPRIWLGNAVVTPAHFDESSNIACVVAGKRRFTLLPPEQVANLYIGPLDYAPTGTPISLVSFRDPDFEKFPRFREAQAASLVADLEPGDAIYIPPLWWHHVESLAKYNILVNYWWCAAAGGTDRSNSALNVLLLALLSLKQLPPDQRGAWRALFDHYIFDADEESVAHIPEHRRSVLGEISPKLAAEMKAFLVKQLKGDKA</sequence>
<dbReference type="Pfam" id="PF13621">
    <property type="entry name" value="Cupin_8"/>
    <property type="match status" value="1"/>
</dbReference>
<dbReference type="PROSITE" id="PS51184">
    <property type="entry name" value="JMJC"/>
    <property type="match status" value="1"/>
</dbReference>
<dbReference type="InterPro" id="IPR003347">
    <property type="entry name" value="JmjC_dom"/>
</dbReference>
<dbReference type="RefSeq" id="WP_212756644.1">
    <property type="nucleotide sequence ID" value="NZ_CP053069.1"/>
</dbReference>
<proteinExistence type="predicted"/>
<dbReference type="PANTHER" id="PTHR12461:SF105">
    <property type="entry name" value="HYPOXIA-INDUCIBLE FACTOR 1-ALPHA INHIBITOR"/>
    <property type="match status" value="1"/>
</dbReference>
<name>A0A6M4GXY4_9PROT</name>
<dbReference type="AlphaFoldDB" id="A0A6M4GXY4"/>
<dbReference type="EMBL" id="CP053069">
    <property type="protein sequence ID" value="QJR11354.1"/>
    <property type="molecule type" value="Genomic_DNA"/>
</dbReference>
<dbReference type="PANTHER" id="PTHR12461">
    <property type="entry name" value="HYPOXIA-INDUCIBLE FACTOR 1 ALPHA INHIBITOR-RELATED"/>
    <property type="match status" value="1"/>
</dbReference>
<dbReference type="Gene3D" id="2.60.120.10">
    <property type="entry name" value="Jelly Rolls"/>
    <property type="match status" value="1"/>
</dbReference>
<accession>A0A6M4GXY4</accession>
<reference evidence="2 3" key="1">
    <citation type="submission" date="2020-04" db="EMBL/GenBank/DDBJ databases">
        <title>Usitatibacter rugosus gen. nov., sp. nov. and Usitatibacter palustris sp. nov., novel members of Usitatibacteraceae fam. nov. within the order Nitrosomonadales isolated from soil.</title>
        <authorList>
            <person name="Huber K.J."/>
            <person name="Neumann-Schaal M."/>
            <person name="Geppert A."/>
            <person name="Luckner M."/>
            <person name="Wanner G."/>
            <person name="Overmann J."/>
        </authorList>
    </citation>
    <scope>NUCLEOTIDE SEQUENCE [LARGE SCALE GENOMIC DNA]</scope>
    <source>
        <strain evidence="2 3">0125_3</strain>
    </source>
</reference>
<dbReference type="InterPro" id="IPR041667">
    <property type="entry name" value="Cupin_8"/>
</dbReference>
<dbReference type="InterPro" id="IPR014710">
    <property type="entry name" value="RmlC-like_jellyroll"/>
</dbReference>
<dbReference type="SUPFAM" id="SSF51197">
    <property type="entry name" value="Clavaminate synthase-like"/>
    <property type="match status" value="1"/>
</dbReference>
<gene>
    <name evidence="2" type="ORF">DSM104443_02429</name>
</gene>
<protein>
    <recommendedName>
        <fullName evidence="1">JmjC domain-containing protein</fullName>
    </recommendedName>
</protein>
<dbReference type="KEGG" id="uru:DSM104443_02429"/>
<evidence type="ECO:0000313" key="2">
    <source>
        <dbReference type="EMBL" id="QJR11354.1"/>
    </source>
</evidence>
<dbReference type="SMART" id="SM00558">
    <property type="entry name" value="JmjC"/>
    <property type="match status" value="1"/>
</dbReference>